<feature type="compositionally biased region" description="Acidic residues" evidence="1">
    <location>
        <begin position="24"/>
        <end position="36"/>
    </location>
</feature>
<keyword evidence="3" id="KW-1185">Reference proteome</keyword>
<dbReference type="InterPro" id="IPR027417">
    <property type="entry name" value="P-loop_NTPase"/>
</dbReference>
<dbReference type="AlphaFoldDB" id="A0AAN9AWM9"/>
<accession>A0AAN9AWM9</accession>
<gene>
    <name evidence="2" type="ORF">V1264_006049</name>
</gene>
<sequence length="1067" mass="114887">MTRHRKRKRKRRHSRRGHGAKEREEEESEEDEEESEPVSQRPKRDQHSEISSLSASLSGAPSKVTDTSAIKKSSLSPPATVSEGPVTPQKGLTEYKDDEQGKGTFRTHPHPDVLNWQKRVQEWYPQYCQQTYFLPSVFMHRMQLTEIQAAGHKVLEINPPLTVPKVTGGILDKDVRDDRAHQNVLDSLQKLQHEVMFVISQLQFGNYLGEPAYAAAARLFPRPHDPVLASQNKDQGDFDILVIHRQYGVLLGEIKSVGDSFFLSLSSEEQDAILIKRVKGAIKQLTKSRDVLKFIVPCDGYLQVRIQTTLMLPNITASQLSSALSGCEQTRKDLCEVLGVDSCKDPGSLCLTSDDLENPGPWWSRVVTSSDTDPAMSDSVYLDLVARFCGPATTVTVHCPSLPRRAASQRSSLRSTGDGVAETARRFAPSDMMLHPKQVALLNKQQPFLYVAGPPGTGKTIVLVLKAMEWLRQGKWVHVVSTQPDSLAASHMIVAQLKEARDDSKDRISLCVCDLTRKDDQEALTELENLAENGELYLIADEVYTSRNFRSKSATKFRSLCAELTRRVKGLHFWAASVYHGIGPPFFEEFVMTEPLRSPPRVTHEIQHSGYMNQGVVHSYTKPPGPLPAAGPTVVSLLHKGDGHSTDTPYQCEECGRRIAKTLMELGVCSSENPTSTSSKQVPLRCRAVFILTGDHGLPEFRLDTASTTPSCLLESGRGIASMTTRGFLESRLGTPSTPPSGLPESRLGTASTPPSGLPESRLETASTPPSGLPVSRLGTASTPPSGLPVSRLGTASTPPSGLPESQLGTASTPPSGLPESRLETASTPPSGLPESRLETASTPPSGLPVSRLGTASTPPSGLPESRLGTASTPPSGLPVSRLGTASTPPSGLPESRLGTASTPPSGLLESRLGTTSTPPSGVPVSRLGTASTPPSGLPESRLGTASTPPSGLPESRLGTASSPPSGLPESHPGIAFTAQSGLLRGMEEAGFPLTLVNEDDVKMIEAVATMSGPDRVVVAQSNAVSGLERPVVVWVQDDTISLDQEYGRLNAMSRATAQLIWVRKPP</sequence>
<feature type="compositionally biased region" description="Low complexity" evidence="1">
    <location>
        <begin position="49"/>
        <end position="62"/>
    </location>
</feature>
<reference evidence="2 3" key="1">
    <citation type="submission" date="2024-02" db="EMBL/GenBank/DDBJ databases">
        <title>Chromosome-scale genome assembly of the rough periwinkle Littorina saxatilis.</title>
        <authorList>
            <person name="De Jode A."/>
            <person name="Faria R."/>
            <person name="Formenti G."/>
            <person name="Sims Y."/>
            <person name="Smith T.P."/>
            <person name="Tracey A."/>
            <person name="Wood J.M.D."/>
            <person name="Zagrodzka Z.B."/>
            <person name="Johannesson K."/>
            <person name="Butlin R.K."/>
            <person name="Leder E.H."/>
        </authorList>
    </citation>
    <scope>NUCLEOTIDE SEQUENCE [LARGE SCALE GENOMIC DNA]</scope>
    <source>
        <strain evidence="2">Snail1</strain>
        <tissue evidence="2">Muscle</tissue>
    </source>
</reference>
<dbReference type="PANTHER" id="PTHR24216:SF65">
    <property type="entry name" value="PAXILLIN-LIKE PROTEIN 1"/>
    <property type="match status" value="1"/>
</dbReference>
<dbReference type="Gene3D" id="3.40.50.300">
    <property type="entry name" value="P-loop containing nucleotide triphosphate hydrolases"/>
    <property type="match status" value="1"/>
</dbReference>
<feature type="compositionally biased region" description="Basic residues" evidence="1">
    <location>
        <begin position="1"/>
        <end position="18"/>
    </location>
</feature>
<protein>
    <submittedName>
        <fullName evidence="2">Uncharacterized protein</fullName>
    </submittedName>
</protein>
<feature type="compositionally biased region" description="Polar residues" evidence="1">
    <location>
        <begin position="64"/>
        <end position="79"/>
    </location>
</feature>
<name>A0AAN9AWM9_9CAEN</name>
<dbReference type="PANTHER" id="PTHR24216">
    <property type="entry name" value="PAXILLIN-RELATED"/>
    <property type="match status" value="1"/>
</dbReference>
<feature type="region of interest" description="Disordered" evidence="1">
    <location>
        <begin position="730"/>
        <end position="975"/>
    </location>
</feature>
<proteinExistence type="predicted"/>
<dbReference type="SUPFAM" id="SSF52540">
    <property type="entry name" value="P-loop containing nucleoside triphosphate hydrolases"/>
    <property type="match status" value="2"/>
</dbReference>
<comment type="caution">
    <text evidence="2">The sequence shown here is derived from an EMBL/GenBank/DDBJ whole genome shotgun (WGS) entry which is preliminary data.</text>
</comment>
<evidence type="ECO:0000313" key="3">
    <source>
        <dbReference type="Proteomes" id="UP001374579"/>
    </source>
</evidence>
<dbReference type="EMBL" id="JBAMIC010000018">
    <property type="protein sequence ID" value="KAK7094492.1"/>
    <property type="molecule type" value="Genomic_DNA"/>
</dbReference>
<feature type="region of interest" description="Disordered" evidence="1">
    <location>
        <begin position="1"/>
        <end position="110"/>
    </location>
</feature>
<dbReference type="Proteomes" id="UP001374579">
    <property type="component" value="Unassembled WGS sequence"/>
</dbReference>
<organism evidence="2 3">
    <name type="scientific">Littorina saxatilis</name>
    <dbReference type="NCBI Taxonomy" id="31220"/>
    <lineage>
        <taxon>Eukaryota</taxon>
        <taxon>Metazoa</taxon>
        <taxon>Spiralia</taxon>
        <taxon>Lophotrochozoa</taxon>
        <taxon>Mollusca</taxon>
        <taxon>Gastropoda</taxon>
        <taxon>Caenogastropoda</taxon>
        <taxon>Littorinimorpha</taxon>
        <taxon>Littorinoidea</taxon>
        <taxon>Littorinidae</taxon>
        <taxon>Littorina</taxon>
    </lineage>
</organism>
<evidence type="ECO:0000256" key="1">
    <source>
        <dbReference type="SAM" id="MobiDB-lite"/>
    </source>
</evidence>
<evidence type="ECO:0000313" key="2">
    <source>
        <dbReference type="EMBL" id="KAK7094492.1"/>
    </source>
</evidence>